<evidence type="ECO:0000256" key="1">
    <source>
        <dbReference type="SAM" id="Phobius"/>
    </source>
</evidence>
<feature type="transmembrane region" description="Helical" evidence="1">
    <location>
        <begin position="98"/>
        <end position="117"/>
    </location>
</feature>
<name>A0ABV0PLB4_9TELE</name>
<feature type="transmembrane region" description="Helical" evidence="1">
    <location>
        <begin position="50"/>
        <end position="78"/>
    </location>
</feature>
<dbReference type="EMBL" id="JAHRIO010080263">
    <property type="protein sequence ID" value="MEQ2184292.1"/>
    <property type="molecule type" value="Genomic_DNA"/>
</dbReference>
<protein>
    <submittedName>
        <fullName evidence="2">Uncharacterized protein</fullName>
    </submittedName>
</protein>
<accession>A0ABV0PLB4</accession>
<gene>
    <name evidence="2" type="ORF">GOODEAATRI_006315</name>
</gene>
<evidence type="ECO:0000313" key="2">
    <source>
        <dbReference type="EMBL" id="MEQ2184292.1"/>
    </source>
</evidence>
<evidence type="ECO:0000313" key="3">
    <source>
        <dbReference type="Proteomes" id="UP001476798"/>
    </source>
</evidence>
<keyword evidence="1" id="KW-0812">Transmembrane</keyword>
<keyword evidence="3" id="KW-1185">Reference proteome</keyword>
<sequence>MATCEGWNVRQRQKKESECVVCVCVKSEGDVGQSLVDQYRIKKLPLCLSLHAFCPLPSSCSVFCLDLLSPFLFFLLSIVRSLCLETPSSMLSTFGPSIPLLSFLSLHFSVSFAAVLIT</sequence>
<reference evidence="2 3" key="1">
    <citation type="submission" date="2021-06" db="EMBL/GenBank/DDBJ databases">
        <authorList>
            <person name="Palmer J.M."/>
        </authorList>
    </citation>
    <scope>NUCLEOTIDE SEQUENCE [LARGE SCALE GENOMIC DNA]</scope>
    <source>
        <strain evidence="2 3">GA_2019</strain>
        <tissue evidence="2">Muscle</tissue>
    </source>
</reference>
<keyword evidence="1" id="KW-1133">Transmembrane helix</keyword>
<keyword evidence="1" id="KW-0472">Membrane</keyword>
<dbReference type="Proteomes" id="UP001476798">
    <property type="component" value="Unassembled WGS sequence"/>
</dbReference>
<proteinExistence type="predicted"/>
<organism evidence="2 3">
    <name type="scientific">Goodea atripinnis</name>
    <dbReference type="NCBI Taxonomy" id="208336"/>
    <lineage>
        <taxon>Eukaryota</taxon>
        <taxon>Metazoa</taxon>
        <taxon>Chordata</taxon>
        <taxon>Craniata</taxon>
        <taxon>Vertebrata</taxon>
        <taxon>Euteleostomi</taxon>
        <taxon>Actinopterygii</taxon>
        <taxon>Neopterygii</taxon>
        <taxon>Teleostei</taxon>
        <taxon>Neoteleostei</taxon>
        <taxon>Acanthomorphata</taxon>
        <taxon>Ovalentaria</taxon>
        <taxon>Atherinomorphae</taxon>
        <taxon>Cyprinodontiformes</taxon>
        <taxon>Goodeidae</taxon>
        <taxon>Goodea</taxon>
    </lineage>
</organism>
<comment type="caution">
    <text evidence="2">The sequence shown here is derived from an EMBL/GenBank/DDBJ whole genome shotgun (WGS) entry which is preliminary data.</text>
</comment>